<feature type="region of interest" description="Disordered" evidence="5">
    <location>
        <begin position="1207"/>
        <end position="1342"/>
    </location>
</feature>
<feature type="compositionally biased region" description="Polar residues" evidence="5">
    <location>
        <begin position="1298"/>
        <end position="1320"/>
    </location>
</feature>
<accession>A0A8C1JUA5</accession>
<proteinExistence type="predicted"/>
<keyword evidence="4" id="KW-0159">Chromosome partition</keyword>
<evidence type="ECO:0000259" key="6">
    <source>
        <dbReference type="PROSITE" id="PS51700"/>
    </source>
</evidence>
<dbReference type="GO" id="GO:0005634">
    <property type="term" value="C:nucleus"/>
    <property type="evidence" value="ECO:0007669"/>
    <property type="project" value="InterPro"/>
</dbReference>
<dbReference type="InterPro" id="IPR030397">
    <property type="entry name" value="SEPARIN_core_dom"/>
</dbReference>
<evidence type="ECO:0000256" key="4">
    <source>
        <dbReference type="ARBA" id="ARBA00022829"/>
    </source>
</evidence>
<evidence type="ECO:0000313" key="7">
    <source>
        <dbReference type="Ensembl" id="ENSCCRP00010037882.1"/>
    </source>
</evidence>
<organism evidence="7 8">
    <name type="scientific">Cyprinus carpio</name>
    <name type="common">Common carp</name>
    <dbReference type="NCBI Taxonomy" id="7962"/>
    <lineage>
        <taxon>Eukaryota</taxon>
        <taxon>Metazoa</taxon>
        <taxon>Chordata</taxon>
        <taxon>Craniata</taxon>
        <taxon>Vertebrata</taxon>
        <taxon>Euteleostomi</taxon>
        <taxon>Actinopterygii</taxon>
        <taxon>Neopterygii</taxon>
        <taxon>Teleostei</taxon>
        <taxon>Ostariophysi</taxon>
        <taxon>Cypriniformes</taxon>
        <taxon>Cyprinidae</taxon>
        <taxon>Cyprininae</taxon>
        <taxon>Cyprinus</taxon>
    </lineage>
</organism>
<protein>
    <recommendedName>
        <fullName evidence="2">separase</fullName>
        <ecNumber evidence="2">3.4.22.49</ecNumber>
    </recommendedName>
</protein>
<dbReference type="Ensembl" id="ENSCCRT00010041603.1">
    <property type="protein sequence ID" value="ENSCCRP00010037882.1"/>
    <property type="gene ID" value="ENSCCRG00010016176.1"/>
</dbReference>
<dbReference type="InterPro" id="IPR005314">
    <property type="entry name" value="Peptidase_C50"/>
</dbReference>
<evidence type="ECO:0000256" key="5">
    <source>
        <dbReference type="SAM" id="MobiDB-lite"/>
    </source>
</evidence>
<comment type="catalytic activity">
    <reaction evidence="1">
        <text>All bonds known to be hydrolyzed by this endopeptidase have arginine in P1 and an acidic residue in P4. P6 is often occupied by an acidic residue or by a hydroxy-amino-acid residue, the phosphorylation of which enhances cleavage.</text>
        <dbReference type="EC" id="3.4.22.49"/>
    </reaction>
</comment>
<dbReference type="PANTHER" id="PTHR12792">
    <property type="entry name" value="EXTRA SPINDLE POLES 1-RELATED"/>
    <property type="match status" value="1"/>
</dbReference>
<dbReference type="PANTHER" id="PTHR12792:SF0">
    <property type="entry name" value="SEPARIN"/>
    <property type="match status" value="1"/>
</dbReference>
<feature type="region of interest" description="Disordered" evidence="5">
    <location>
        <begin position="972"/>
        <end position="999"/>
    </location>
</feature>
<keyword evidence="8" id="KW-1185">Reference proteome</keyword>
<dbReference type="GO" id="GO:0072686">
    <property type="term" value="C:mitotic spindle"/>
    <property type="evidence" value="ECO:0007669"/>
    <property type="project" value="TreeGrafter"/>
</dbReference>
<dbReference type="GO" id="GO:0005737">
    <property type="term" value="C:cytoplasm"/>
    <property type="evidence" value="ECO:0007669"/>
    <property type="project" value="TreeGrafter"/>
</dbReference>
<dbReference type="GO" id="GO:0051307">
    <property type="term" value="P:meiotic chromosome separation"/>
    <property type="evidence" value="ECO:0007669"/>
    <property type="project" value="TreeGrafter"/>
</dbReference>
<evidence type="ECO:0000256" key="1">
    <source>
        <dbReference type="ARBA" id="ARBA00000451"/>
    </source>
</evidence>
<sequence length="1910" mass="211675">MKCLRTEEYVQQLSCVKDTVVLHDELKVNIDFYVHVRLGTKHVDDGFGTYGRTMCDRIIRACNQRLGSGSLDPAHQEQIVELVELAVQGFESLEESGIQSSPFYLEKIVFHILQKVTSLGAHGSACRLGQLMYRRLKRLSAEVQASGSTLLPRDRLHCQLQALTFRLLEQGSSSASFPSKLPMFVEEVVVEYERSCGSFTHDDVSFLSSELRELFFGPLINPQDSALTCLSLAVRCEVVFKVCKLLCKSRFSAEAVGLLHGALEGVDGHVGLRLTLRLADRAVQLHSAFSLGGECSKAFTECARSLRGLPRVMSAAESHALLEACQLVVWALEAGQCKGMDETTLLACFSFLEEYQELLLTQQKVRLYNILLVLINTFYSACKLISILICLFFFSLVCAVNNVVYELFNRKLYEGAFGLAVIVCQELCKDCPSSLPVNRCFTLTVQCSRRGGQLERALDWIVRWIRVLGTQILDHLTEPVSLWVKTKSDAARAGEDDTRLRTLRDGLGEAIDEDVMMCLLEEELRLYKEQTGDTAQERYNTLCDLLDICHEETPHTLRRATYLCEMAQVVCYQDFSQQTDCSAVDFTHEALRLLEVEPETAENADRLKDEKAHASLWLYICTLETNLQEAVDTEKRLRAVQEENKMEVNMDPVPTNDLEYEDKQKSQESQLVYDGLRFNLLAQKLSEPLDRCLSLWRSLLKGSVPAVRDPKLTASSMTLMAALYTLMGKHLQALEGYQLAAALFHSLGDAQNSANAFCHSARILLYLGSPTLAQVECGVSCLMEVIKESTQHHSKSWYLLRARALQTASEYLSLDTQTLDSQLRQSITQHGMKTSDTAQYEGLKLLCSLVMMLLGNGFDCLKIFLVIFNLVCFLSVGDSVVFKWLLLSEVLVCSERMVIVRSSSGAVHEAKAQCLEALKLATKLQTLSHCAELLVLKAELELMKGANEASSLDLEQVRNLLDLCTDFGQGKQQKSEVKIKPRKGRPAAPSSSGHAPEEDDDLCGILSSRAFLKEPVETMSRLGSQGASPPLKPKRQHGLSCLTHADTCSCPCCSELSVARVSIHWALLQADLQTDPERSRRLRQSARKRCRSVAAKLQSSLAALVSKKSAGLSLSLLQAEQCKVHLGTVLQLLRTGDKGKSTVLWEEIEAGLEAVMPKGALTPELGPIRAALLGAKAVSCCLALAMKKQCTPEELFSSVWDWNPPKVKPQLKLKNESKHRSKSPVSDTIPPEAGAACHTDVKTIPPAVVEKSEKKQNASNSKTSRTLKPALNSIPSDAKRVNPTVEPEPPRRTRTTKKSTALPSTSCLSSEEETGLSTQTRTRRGRAKKSQSSEATEEPERMRMIKEDEDEVVLDISLEELRGSDTEMNDAEAVQSYLRSSWLLLHHFPPPSLFPHICLLLAQSLGQTDPISTAMLHAQSLGVSTRHHLTRHVVSQLRKLKKSCNDVTEGLGALSLEETSGATQSQKLSALEQIFSFNSSHPTQFPQTHCHQFTQQLKDLPAGITVCMLSLTGVYPDEIGSTILLTRLERGSNPITVRIPTADRKRSVAVLLEEMDGVLKGQKQVSTVAEKSQWWEGRKALDVRKMLEEMEEALGVWRTLLLPLTSDPELEVQVKCFQKALKGTKITEDILKVVLSASPLLSLPELQCLVEGMGQQDKDFLRLLQGGVAKLRGREEPQGHTVLILDKFLQRLPWENIASLKSRSVTRMPSLHAVLGHSHLKEMDSSCVLSCGVNPKKVYYVLNPDRNLPDTENRFKEWFTGERAWRGVCGTAPDPDKLQEAVTTRDLYIYIGHGAGARFLDAQRVLKGPVRAVALLFGCSSAALSVHGHQEGTGIILSYLTAGCPLVLGNLWDVTDRDLDRFTSALLQSWLSAGSGSSLLQHLAQSRNATHLKHIIGAAPIAYGLPVYIH</sequence>
<feature type="domain" description="Peptidase C50" evidence="6">
    <location>
        <begin position="1735"/>
        <end position="1830"/>
    </location>
</feature>
<dbReference type="Proteomes" id="UP000694427">
    <property type="component" value="Unplaced"/>
</dbReference>
<reference evidence="7" key="1">
    <citation type="submission" date="2025-08" db="UniProtKB">
        <authorList>
            <consortium name="Ensembl"/>
        </authorList>
    </citation>
    <scope>IDENTIFICATION</scope>
</reference>
<dbReference type="Pfam" id="PF03568">
    <property type="entry name" value="Separin_C"/>
    <property type="match status" value="1"/>
</dbReference>
<feature type="compositionally biased region" description="Polar residues" evidence="5">
    <location>
        <begin position="1257"/>
        <end position="1266"/>
    </location>
</feature>
<dbReference type="GO" id="GO:0004197">
    <property type="term" value="F:cysteine-type endopeptidase activity"/>
    <property type="evidence" value="ECO:0007669"/>
    <property type="project" value="InterPro"/>
</dbReference>
<evidence type="ECO:0000313" key="8">
    <source>
        <dbReference type="Proteomes" id="UP000694427"/>
    </source>
</evidence>
<dbReference type="GO" id="GO:0006508">
    <property type="term" value="P:proteolysis"/>
    <property type="evidence" value="ECO:0007669"/>
    <property type="project" value="InterPro"/>
</dbReference>
<name>A0A8C1JUA5_CYPCA</name>
<evidence type="ECO:0000256" key="3">
    <source>
        <dbReference type="ARBA" id="ARBA00022801"/>
    </source>
</evidence>
<reference evidence="7" key="2">
    <citation type="submission" date="2025-09" db="UniProtKB">
        <authorList>
            <consortium name="Ensembl"/>
        </authorList>
    </citation>
    <scope>IDENTIFICATION</scope>
</reference>
<evidence type="ECO:0000256" key="2">
    <source>
        <dbReference type="ARBA" id="ARBA00012489"/>
    </source>
</evidence>
<dbReference type="GO" id="GO:0005813">
    <property type="term" value="C:centrosome"/>
    <property type="evidence" value="ECO:0007669"/>
    <property type="project" value="TreeGrafter"/>
</dbReference>
<dbReference type="PROSITE" id="PS51700">
    <property type="entry name" value="SEPARIN"/>
    <property type="match status" value="1"/>
</dbReference>
<dbReference type="EC" id="3.4.22.49" evidence="2"/>
<keyword evidence="3" id="KW-0378">Hydrolase</keyword>